<gene>
    <name evidence="3" type="ORF">SAMN05518863_10619</name>
</gene>
<organism evidence="3 4">
    <name type="scientific">Candidatus Pantoea symbiotica</name>
    <dbReference type="NCBI Taxonomy" id="1884370"/>
    <lineage>
        <taxon>Bacteria</taxon>
        <taxon>Pseudomonadati</taxon>
        <taxon>Pseudomonadota</taxon>
        <taxon>Gammaproteobacteria</taxon>
        <taxon>Enterobacterales</taxon>
        <taxon>Erwiniaceae</taxon>
        <taxon>Pantoea</taxon>
    </lineage>
</organism>
<sequence>MKQLINDVISIFTPQSVKPVLIRADLTHRELSSIHPVGFTSVSWATSMEELNDAFVKKAVAAGAVGYHITEVESHEPAHDGQHIMAATATLYHINSKVAYG</sequence>
<dbReference type="RefSeq" id="WP_008106813.1">
    <property type="nucleotide sequence ID" value="NZ_FOSD01000006.1"/>
</dbReference>
<feature type="domain" description="YdgH/BhsA/McbA-like" evidence="2">
    <location>
        <begin position="35"/>
        <end position="93"/>
    </location>
</feature>
<dbReference type="Gene3D" id="3.30.1660.10">
    <property type="entry name" value="Flavin-binding protein dodecin"/>
    <property type="match status" value="1"/>
</dbReference>
<reference evidence="3 4" key="1">
    <citation type="submission" date="2016-10" db="EMBL/GenBank/DDBJ databases">
        <authorList>
            <person name="Varghese N."/>
            <person name="Submissions S."/>
        </authorList>
    </citation>
    <scope>NUCLEOTIDE SEQUENCE [LARGE SCALE GENOMIC DNA]</scope>
    <source>
        <strain evidence="3 4">YR512</strain>
    </source>
</reference>
<dbReference type="SUPFAM" id="SSF159871">
    <property type="entry name" value="YdgH-like"/>
    <property type="match status" value="1"/>
</dbReference>
<dbReference type="InterPro" id="IPR036275">
    <property type="entry name" value="YdgH-like_sf"/>
</dbReference>
<evidence type="ECO:0000313" key="4">
    <source>
        <dbReference type="Proteomes" id="UP000198841"/>
    </source>
</evidence>
<dbReference type="EMBL" id="FOSD01000006">
    <property type="protein sequence ID" value="SFK29993.1"/>
    <property type="molecule type" value="Genomic_DNA"/>
</dbReference>
<protein>
    <recommendedName>
        <fullName evidence="2">YdgH/BhsA/McbA-like domain-containing protein</fullName>
    </recommendedName>
</protein>
<comment type="caution">
    <text evidence="3">The sequence shown here is derived from an EMBL/GenBank/DDBJ whole genome shotgun (WGS) entry which is preliminary data.</text>
</comment>
<evidence type="ECO:0000256" key="1">
    <source>
        <dbReference type="ARBA" id="ARBA00022729"/>
    </source>
</evidence>
<keyword evidence="1" id="KW-0732">Signal</keyword>
<evidence type="ECO:0000313" key="3">
    <source>
        <dbReference type="EMBL" id="SFK29993.1"/>
    </source>
</evidence>
<keyword evidence="4" id="KW-1185">Reference proteome</keyword>
<accession>A0A1I3YE21</accession>
<dbReference type="InterPro" id="IPR010854">
    <property type="entry name" value="YdgH/BhsA/McbA-like_dom"/>
</dbReference>
<dbReference type="Pfam" id="PF07338">
    <property type="entry name" value="YdgH_BhsA-like"/>
    <property type="match status" value="1"/>
</dbReference>
<evidence type="ECO:0000259" key="2">
    <source>
        <dbReference type="Pfam" id="PF07338"/>
    </source>
</evidence>
<name>A0A1I3YE21_9GAMM</name>
<proteinExistence type="predicted"/>
<dbReference type="InterPro" id="IPR025543">
    <property type="entry name" value="Dodecin-like"/>
</dbReference>
<dbReference type="Proteomes" id="UP000198841">
    <property type="component" value="Unassembled WGS sequence"/>
</dbReference>